<name>A0A6M8PLJ8_9MAGN</name>
<keyword evidence="1" id="KW-0496">Mitochondrion</keyword>
<reference evidence="1" key="1">
    <citation type="journal article" date="2020" name="Plant Mol. Biol.">
        <title>Multichromosomal structure and foreign tracts in the Ombrophytum subterraneum (Balanophoraceae) mitochondrial genome.</title>
        <authorList>
            <person name="Roulet M.E."/>
            <person name="Garcia L.E."/>
            <person name="Gandini C.L."/>
            <person name="Sato H."/>
            <person name="Ponce G."/>
            <person name="Sanchez-Puerta M.V."/>
        </authorList>
    </citation>
    <scope>NUCLEOTIDE SEQUENCE</scope>
    <source>
        <tissue evidence="1">Tuber</tissue>
    </source>
</reference>
<accession>A0A6M8PLJ8</accession>
<evidence type="ECO:0000313" key="1">
    <source>
        <dbReference type="EMBL" id="QKI32017.1"/>
    </source>
</evidence>
<proteinExistence type="predicted"/>
<dbReference type="EMBL" id="MT076288">
    <property type="protein sequence ID" value="QKI32017.1"/>
    <property type="molecule type" value="Genomic_DNA"/>
</dbReference>
<sequence length="105" mass="11865">MPLDTPLTPFRTQPVHSKITVTRTSLPLAMNLLWIFDLLHSSIRKSTDLNYRLPSRLPSSPSHASHIPARRQLIQFTLITLSRGGTNTWQSKVGTNLPRLLQSKP</sequence>
<organism evidence="1">
    <name type="scientific">Ombrophytum subterraneum</name>
    <dbReference type="NCBI Taxonomy" id="50155"/>
    <lineage>
        <taxon>Eukaryota</taxon>
        <taxon>Viridiplantae</taxon>
        <taxon>Streptophyta</taxon>
        <taxon>Embryophyta</taxon>
        <taxon>Tracheophyta</taxon>
        <taxon>Spermatophyta</taxon>
        <taxon>Magnoliopsida</taxon>
        <taxon>eudicotyledons</taxon>
        <taxon>Gunneridae</taxon>
        <taxon>Pentapetalae</taxon>
        <taxon>Santalales</taxon>
        <taxon>Balanophoraceae</taxon>
        <taxon>Ombrophytum</taxon>
    </lineage>
</organism>
<protein>
    <submittedName>
        <fullName evidence="1">Uncharacterized protein</fullName>
    </submittedName>
</protein>
<geneLocation type="mitochondrion" evidence="1"/>
<dbReference type="AlphaFoldDB" id="A0A6M8PLJ8"/>
<gene>
    <name evidence="1" type="primary">orf105</name>
</gene>